<dbReference type="SMART" id="SM00052">
    <property type="entry name" value="EAL"/>
    <property type="match status" value="1"/>
</dbReference>
<dbReference type="EMBL" id="JACHMN010000002">
    <property type="protein sequence ID" value="MBB5868236.1"/>
    <property type="molecule type" value="Genomic_DNA"/>
</dbReference>
<feature type="domain" description="EAL" evidence="2">
    <location>
        <begin position="515"/>
        <end position="775"/>
    </location>
</feature>
<evidence type="ECO:0000313" key="4">
    <source>
        <dbReference type="EMBL" id="MBB5868236.1"/>
    </source>
</evidence>
<protein>
    <submittedName>
        <fullName evidence="4">Diguanylate cyclase (GGDEF)-like protein</fullName>
    </submittedName>
</protein>
<feature type="transmembrane region" description="Helical" evidence="1">
    <location>
        <begin position="275"/>
        <end position="296"/>
    </location>
</feature>
<evidence type="ECO:0000256" key="1">
    <source>
        <dbReference type="SAM" id="Phobius"/>
    </source>
</evidence>
<proteinExistence type="predicted"/>
<dbReference type="Gene3D" id="3.30.70.270">
    <property type="match status" value="1"/>
</dbReference>
<dbReference type="InterPro" id="IPR043128">
    <property type="entry name" value="Rev_trsase/Diguanyl_cyclase"/>
</dbReference>
<dbReference type="InterPro" id="IPR052155">
    <property type="entry name" value="Biofilm_reg_signaling"/>
</dbReference>
<reference evidence="4 5" key="1">
    <citation type="submission" date="2020-08" db="EMBL/GenBank/DDBJ databases">
        <title>Sequencing the genomes of 1000 actinobacteria strains.</title>
        <authorList>
            <person name="Klenk H.-P."/>
        </authorList>
    </citation>
    <scope>NUCLEOTIDE SEQUENCE [LARGE SCALE GENOMIC DNA]</scope>
    <source>
        <strain evidence="4 5">DSM 45362</strain>
    </source>
</reference>
<keyword evidence="1" id="KW-0472">Membrane</keyword>
<sequence>MRSRATTVIVAAIAVGVIAHALGRDNPVLAVVIDDGAQLAAGVAAMVSCWHHGRLERARQRVWRWLLAVGFAGWTVGQAIWTWYQTFGGVGLPSPSWADVGYLTLPLFALVAVLVYPAQSLTAQSGGRRSERHLARSVLVMDGLVVVGSLFLLAWTIVLRSIVEFGAPTPAEFAVAIAYPVSDLVLVTMVVLLMVFRRSTPEQRATLWVLCLGLVALSASDGIFAFLVSRGATEMPPIYDIGFIAGPALVAVAAADRGGRAAVAGARPASPTGDLGHLLLPYAPLGAAVALVFTQMIRGQTLDDVERYVGLMLIVLVLARQLITLLENRILLTRVHDSQAGLHYQAFHDPLTGLANRSLFQERLAAAVSRHRRDQQRVGLLFVDLDDFKRINDSLGHAAGDVVLQGVGDRLRACVGGDDTVARYGGDEFAVLLHDSDDPEQVGEMMLAALRRPFRIAGHQVTVGASIGAVVTGASEPDLTADALLRRVDVAMYNGKQAGKGVLVVYREELTGLAHPDLSTLLAAALHGDPYAGTIDVHYQPIVRTSDGAVVALEALARWFSPVLGSVSPQVFVIAAERSGLVAELDDLVLDRACRDLAKISSGQPDELAVHVNVSASRLGGPRLESSVRQALDTHGLPGHRLVLEITETSQISDLEAAADSTYRLRDLGVRLALDDFGTGYNTLAHLHALAIDIVKLDRELTASDGHGHGSSRSEALGRSVVTIAQAMGISVIAEGIETADQVCTLTRWGCNLAQGYLYGRSQPLESLTLGPDRP</sequence>
<accession>A0A841BLV7</accession>
<feature type="transmembrane region" description="Helical" evidence="1">
    <location>
        <begin position="96"/>
        <end position="117"/>
    </location>
</feature>
<organism evidence="4 5">
    <name type="scientific">Allocatelliglobosispora scoriae</name>
    <dbReference type="NCBI Taxonomy" id="643052"/>
    <lineage>
        <taxon>Bacteria</taxon>
        <taxon>Bacillati</taxon>
        <taxon>Actinomycetota</taxon>
        <taxon>Actinomycetes</taxon>
        <taxon>Micromonosporales</taxon>
        <taxon>Micromonosporaceae</taxon>
        <taxon>Allocatelliglobosispora</taxon>
    </lineage>
</organism>
<dbReference type="NCBIfam" id="TIGR00254">
    <property type="entry name" value="GGDEF"/>
    <property type="match status" value="1"/>
</dbReference>
<dbReference type="InterPro" id="IPR001633">
    <property type="entry name" value="EAL_dom"/>
</dbReference>
<dbReference type="InterPro" id="IPR035919">
    <property type="entry name" value="EAL_sf"/>
</dbReference>
<dbReference type="PROSITE" id="PS50887">
    <property type="entry name" value="GGDEF"/>
    <property type="match status" value="1"/>
</dbReference>
<dbReference type="PANTHER" id="PTHR44757:SF2">
    <property type="entry name" value="BIOFILM ARCHITECTURE MAINTENANCE PROTEIN MBAA"/>
    <property type="match status" value="1"/>
</dbReference>
<dbReference type="PROSITE" id="PS50883">
    <property type="entry name" value="EAL"/>
    <property type="match status" value="1"/>
</dbReference>
<dbReference type="AlphaFoldDB" id="A0A841BLV7"/>
<keyword evidence="5" id="KW-1185">Reference proteome</keyword>
<dbReference type="SMART" id="SM00267">
    <property type="entry name" value="GGDEF"/>
    <property type="match status" value="1"/>
</dbReference>
<feature type="transmembrane region" description="Helical" evidence="1">
    <location>
        <begin position="62"/>
        <end position="84"/>
    </location>
</feature>
<name>A0A841BLV7_9ACTN</name>
<dbReference type="CDD" id="cd01949">
    <property type="entry name" value="GGDEF"/>
    <property type="match status" value="1"/>
</dbReference>
<comment type="caution">
    <text evidence="4">The sequence shown here is derived from an EMBL/GenBank/DDBJ whole genome shotgun (WGS) entry which is preliminary data.</text>
</comment>
<evidence type="ECO:0000313" key="5">
    <source>
        <dbReference type="Proteomes" id="UP000587527"/>
    </source>
</evidence>
<gene>
    <name evidence="4" type="ORF">F4553_001615</name>
</gene>
<dbReference type="Pfam" id="PF00563">
    <property type="entry name" value="EAL"/>
    <property type="match status" value="1"/>
</dbReference>
<dbReference type="Gene3D" id="3.20.20.450">
    <property type="entry name" value="EAL domain"/>
    <property type="match status" value="1"/>
</dbReference>
<evidence type="ECO:0000259" key="2">
    <source>
        <dbReference type="PROSITE" id="PS50883"/>
    </source>
</evidence>
<feature type="domain" description="GGDEF" evidence="3">
    <location>
        <begin position="376"/>
        <end position="508"/>
    </location>
</feature>
<dbReference type="InterPro" id="IPR000160">
    <property type="entry name" value="GGDEF_dom"/>
</dbReference>
<dbReference type="RefSeq" id="WP_184834016.1">
    <property type="nucleotide sequence ID" value="NZ_JACHMN010000002.1"/>
</dbReference>
<evidence type="ECO:0000259" key="3">
    <source>
        <dbReference type="PROSITE" id="PS50887"/>
    </source>
</evidence>
<feature type="transmembrane region" description="Helical" evidence="1">
    <location>
        <begin position="207"/>
        <end position="226"/>
    </location>
</feature>
<dbReference type="CDD" id="cd01948">
    <property type="entry name" value="EAL"/>
    <property type="match status" value="1"/>
</dbReference>
<feature type="transmembrane region" description="Helical" evidence="1">
    <location>
        <begin position="29"/>
        <end position="50"/>
    </location>
</feature>
<dbReference type="SUPFAM" id="SSF141868">
    <property type="entry name" value="EAL domain-like"/>
    <property type="match status" value="1"/>
</dbReference>
<dbReference type="PANTHER" id="PTHR44757">
    <property type="entry name" value="DIGUANYLATE CYCLASE DGCP"/>
    <property type="match status" value="1"/>
</dbReference>
<feature type="transmembrane region" description="Helical" evidence="1">
    <location>
        <begin position="173"/>
        <end position="195"/>
    </location>
</feature>
<dbReference type="SUPFAM" id="SSF55073">
    <property type="entry name" value="Nucleotide cyclase"/>
    <property type="match status" value="1"/>
</dbReference>
<keyword evidence="1" id="KW-1133">Transmembrane helix</keyword>
<keyword evidence="1" id="KW-0812">Transmembrane</keyword>
<dbReference type="Pfam" id="PF00990">
    <property type="entry name" value="GGDEF"/>
    <property type="match status" value="1"/>
</dbReference>
<feature type="transmembrane region" description="Helical" evidence="1">
    <location>
        <begin position="138"/>
        <end position="158"/>
    </location>
</feature>
<feature type="transmembrane region" description="Helical" evidence="1">
    <location>
        <begin position="238"/>
        <end position="255"/>
    </location>
</feature>
<dbReference type="Proteomes" id="UP000587527">
    <property type="component" value="Unassembled WGS sequence"/>
</dbReference>
<dbReference type="InterPro" id="IPR029787">
    <property type="entry name" value="Nucleotide_cyclase"/>
</dbReference>